<evidence type="ECO:0000256" key="1">
    <source>
        <dbReference type="SAM" id="Phobius"/>
    </source>
</evidence>
<name>Q97FY3_CLOAB</name>
<protein>
    <recommendedName>
        <fullName evidence="4">Firmicu-CTERM sorting domain-containing protein</fullName>
    </recommendedName>
</protein>
<keyword evidence="1" id="KW-1133">Transmembrane helix</keyword>
<dbReference type="SUPFAM" id="SSF49344">
    <property type="entry name" value="CBD9-like"/>
    <property type="match status" value="1"/>
</dbReference>
<dbReference type="EMBL" id="AE001437">
    <property type="protein sequence ID" value="AAK80540.1"/>
    <property type="molecule type" value="Genomic_DNA"/>
</dbReference>
<keyword evidence="1" id="KW-0812">Transmembrane</keyword>
<evidence type="ECO:0000313" key="2">
    <source>
        <dbReference type="EMBL" id="AAK80540.1"/>
    </source>
</evidence>
<organism evidence="2 3">
    <name type="scientific">Clostridium acetobutylicum (strain ATCC 824 / DSM 792 / JCM 1419 / IAM 19013 / LMG 5710 / NBRC 13948 / NRRL B-527 / VKM B-1787 / 2291 / W)</name>
    <dbReference type="NCBI Taxonomy" id="272562"/>
    <lineage>
        <taxon>Bacteria</taxon>
        <taxon>Bacillati</taxon>
        <taxon>Bacillota</taxon>
        <taxon>Clostridia</taxon>
        <taxon>Eubacteriales</taxon>
        <taxon>Clostridiaceae</taxon>
        <taxon>Clostridium</taxon>
    </lineage>
</organism>
<keyword evidence="1" id="KW-0472">Membrane</keyword>
<dbReference type="OrthoDB" id="2067260at2"/>
<reference evidence="2 3" key="1">
    <citation type="journal article" date="2001" name="J. Bacteriol.">
        <title>Genome sequence and comparative analysis of the solvent-producing bacterium Clostridium acetobutylicum.</title>
        <authorList>
            <person name="Nolling J."/>
            <person name="Breton G."/>
            <person name="Omelchenko M.V."/>
            <person name="Makarova K.S."/>
            <person name="Zeng Q."/>
            <person name="Gibson R."/>
            <person name="Lee H.M."/>
            <person name="Dubois J."/>
            <person name="Qiu D."/>
            <person name="Hitti J."/>
            <person name="Wolf Y.I."/>
            <person name="Tatusov R.L."/>
            <person name="Sabathe F."/>
            <person name="Doucette-Stamm L."/>
            <person name="Soucaille P."/>
            <person name="Daly M.J."/>
            <person name="Bennett G.N."/>
            <person name="Koonin E.V."/>
            <person name="Smith D.R."/>
        </authorList>
    </citation>
    <scope>NUCLEOTIDE SEQUENCE [LARGE SCALE GENOMIC DNA]</scope>
    <source>
        <strain evidence="3">ATCC 824 / DSM 792 / JCM 1419 / LMG 5710 / VKM B-1787</strain>
    </source>
</reference>
<evidence type="ECO:0000313" key="3">
    <source>
        <dbReference type="Proteomes" id="UP000000814"/>
    </source>
</evidence>
<dbReference type="InterPro" id="IPR026409">
    <property type="entry name" value="Firmicu_CTERM"/>
</dbReference>
<sequence>MKKVIKFLTIMFLVIEVIIVRPYTVRAESNGVILDGYYDDWTDKPYAQIKYDWESPGQVHIVKWYSDDKNLYLHIKMGVTGGQQINHYIIYFNVDNGEKKQLQFSPDSPTTGRVSVFDANGGYTKISDDGYVTRGSNSDGKTSDEAEFRIPLSEFQKDSGKMFTLNLQFPNLGYQQIVFQVGSTYPYMGIAMSSSVAAFGFYFYRRKRRKLI</sequence>
<accession>Q97FY3</accession>
<dbReference type="eggNOG" id="ENOG5032VFH">
    <property type="taxonomic scope" value="Bacteria"/>
</dbReference>
<dbReference type="RefSeq" id="WP_010965881.1">
    <property type="nucleotide sequence ID" value="NC_003030.1"/>
</dbReference>
<keyword evidence="3" id="KW-1185">Reference proteome</keyword>
<feature type="transmembrane region" description="Helical" evidence="1">
    <location>
        <begin position="185"/>
        <end position="204"/>
    </location>
</feature>
<dbReference type="AlphaFoldDB" id="Q97FY3"/>
<gene>
    <name evidence="2" type="ordered locus">CA_C2591</name>
</gene>
<dbReference type="GeneID" id="44999060"/>
<evidence type="ECO:0008006" key="4">
    <source>
        <dbReference type="Google" id="ProtNLM"/>
    </source>
</evidence>
<dbReference type="Proteomes" id="UP000000814">
    <property type="component" value="Chromosome"/>
</dbReference>
<dbReference type="PIR" id="A97219">
    <property type="entry name" value="A97219"/>
</dbReference>
<dbReference type="KEGG" id="cac:CA_C2591"/>
<dbReference type="HOGENOM" id="CLU_1213816_0_0_9"/>
<dbReference type="PATRIC" id="fig|272562.8.peg.2780"/>
<dbReference type="NCBIfam" id="TIGR04145">
    <property type="entry name" value="Firmicu_CTERM"/>
    <property type="match status" value="1"/>
</dbReference>
<dbReference type="STRING" id="272562.CA_C2591"/>
<proteinExistence type="predicted"/>